<feature type="compositionally biased region" description="Acidic residues" evidence="1">
    <location>
        <begin position="194"/>
        <end position="207"/>
    </location>
</feature>
<name>A0A7S2SJH1_9STRA</name>
<reference evidence="3" key="1">
    <citation type="submission" date="2021-01" db="EMBL/GenBank/DDBJ databases">
        <authorList>
            <person name="Corre E."/>
            <person name="Pelletier E."/>
            <person name="Niang G."/>
            <person name="Scheremetjew M."/>
            <person name="Finn R."/>
            <person name="Kale V."/>
            <person name="Holt S."/>
            <person name="Cochrane G."/>
            <person name="Meng A."/>
            <person name="Brown T."/>
            <person name="Cohen L."/>
        </authorList>
    </citation>
    <scope>NUCLEOTIDE SEQUENCE</scope>
    <source>
        <strain evidence="3">NY070348D</strain>
    </source>
</reference>
<dbReference type="PANTHER" id="PTHR41733">
    <property type="entry name" value="UBIQUITIN-ASSOCIATED/TRANSLATION ELONGATION FACTOR EF1B, N-TERMINAL, EUKARYOTE"/>
    <property type="match status" value="1"/>
</dbReference>
<sequence>MATNTGEVLHSNDSKSLWNYTLSPGWTEREVQVFRIALMKFGLGRWTDIVKSRCLPGKTVAQLNNQMQRMIGQQSTSEFTGLHIDPCKVFAENKDKEGRRKNNVLINMEDNPTKEEVARKRKANKELYGLSKEEIHELVIPVLRQEETSSVVIKSTLKHKASSRQAKYDRLRALQQQLQKLNSALRRVQHPEEASNDDMEVDTPEEETVAKKTKTKTAKKNKAPAKKRVKEKTQEELDMELAKRLQREEGGMEVEFSDDDEDFVEPQRKSKRGRTLKKRRARD</sequence>
<dbReference type="PANTHER" id="PTHR41733:SF1">
    <property type="entry name" value="CHROMOSOME UNDETERMINED SCAFFOLD_30, WHOLE GENOME SHOTGUN SEQUENCE"/>
    <property type="match status" value="1"/>
</dbReference>
<organism evidence="3">
    <name type="scientific">Mucochytrium quahogii</name>
    <dbReference type="NCBI Taxonomy" id="96639"/>
    <lineage>
        <taxon>Eukaryota</taxon>
        <taxon>Sar</taxon>
        <taxon>Stramenopiles</taxon>
        <taxon>Bigyra</taxon>
        <taxon>Labyrinthulomycetes</taxon>
        <taxon>Thraustochytrida</taxon>
        <taxon>Thraustochytriidae</taxon>
        <taxon>Mucochytrium</taxon>
    </lineage>
</organism>
<feature type="compositionally biased region" description="Basic residues" evidence="1">
    <location>
        <begin position="269"/>
        <end position="283"/>
    </location>
</feature>
<dbReference type="Gene3D" id="1.10.10.60">
    <property type="entry name" value="Homeodomain-like"/>
    <property type="match status" value="1"/>
</dbReference>
<gene>
    <name evidence="2" type="ORF">QSP1433_LOCUS14692</name>
    <name evidence="3" type="ORF">QSP1433_LOCUS14694</name>
</gene>
<evidence type="ECO:0000313" key="3">
    <source>
        <dbReference type="EMBL" id="CAD9701737.1"/>
    </source>
</evidence>
<feature type="compositionally biased region" description="Basic and acidic residues" evidence="1">
    <location>
        <begin position="231"/>
        <end position="250"/>
    </location>
</feature>
<dbReference type="EMBL" id="HBHK01023241">
    <property type="protein sequence ID" value="CAD9701730.1"/>
    <property type="molecule type" value="Transcribed_RNA"/>
</dbReference>
<dbReference type="InterPro" id="IPR009057">
    <property type="entry name" value="Homeodomain-like_sf"/>
</dbReference>
<evidence type="ECO:0008006" key="4">
    <source>
        <dbReference type="Google" id="ProtNLM"/>
    </source>
</evidence>
<evidence type="ECO:0000313" key="2">
    <source>
        <dbReference type="EMBL" id="CAD9701730.1"/>
    </source>
</evidence>
<dbReference type="AlphaFoldDB" id="A0A7S2SJH1"/>
<dbReference type="InterPro" id="IPR001005">
    <property type="entry name" value="SANT/Myb"/>
</dbReference>
<feature type="region of interest" description="Disordered" evidence="1">
    <location>
        <begin position="184"/>
        <end position="283"/>
    </location>
</feature>
<proteinExistence type="predicted"/>
<accession>A0A7S2SJH1</accession>
<feature type="compositionally biased region" description="Acidic residues" evidence="1">
    <location>
        <begin position="251"/>
        <end position="264"/>
    </location>
</feature>
<feature type="compositionally biased region" description="Basic residues" evidence="1">
    <location>
        <begin position="211"/>
        <end position="230"/>
    </location>
</feature>
<protein>
    <recommendedName>
        <fullName evidence="4">Myb-like domain-containing protein</fullName>
    </recommendedName>
</protein>
<evidence type="ECO:0000256" key="1">
    <source>
        <dbReference type="SAM" id="MobiDB-lite"/>
    </source>
</evidence>
<dbReference type="SUPFAM" id="SSF46689">
    <property type="entry name" value="Homeodomain-like"/>
    <property type="match status" value="1"/>
</dbReference>
<dbReference type="EMBL" id="HBHK01023244">
    <property type="protein sequence ID" value="CAD9701737.1"/>
    <property type="molecule type" value="Transcribed_RNA"/>
</dbReference>
<dbReference type="CDD" id="cd00167">
    <property type="entry name" value="SANT"/>
    <property type="match status" value="1"/>
</dbReference>